<dbReference type="InterPro" id="IPR006540">
    <property type="entry name" value="Lactococcin_972"/>
</dbReference>
<feature type="chain" id="PRO_5015440715" evidence="1">
    <location>
        <begin position="24"/>
        <end position="127"/>
    </location>
</feature>
<proteinExistence type="predicted"/>
<dbReference type="Gene3D" id="2.60.40.2850">
    <property type="match status" value="1"/>
</dbReference>
<protein>
    <submittedName>
        <fullName evidence="2">Lactococcin 972 family bacteriocin</fullName>
    </submittedName>
</protein>
<dbReference type="RefSeq" id="WP_106057555.1">
    <property type="nucleotide sequence ID" value="NZ_CP027228.1"/>
</dbReference>
<organism evidence="2 3">
    <name type="scientific">Mogibacterium diversum</name>
    <dbReference type="NCBI Taxonomy" id="114527"/>
    <lineage>
        <taxon>Bacteria</taxon>
        <taxon>Bacillati</taxon>
        <taxon>Bacillota</taxon>
        <taxon>Clostridia</taxon>
        <taxon>Peptostreptococcales</taxon>
        <taxon>Anaerovoracaceae</taxon>
        <taxon>Mogibacterium</taxon>
    </lineage>
</organism>
<reference evidence="3" key="1">
    <citation type="submission" date="2018-02" db="EMBL/GenBank/DDBJ databases">
        <authorList>
            <person name="Holder M.E."/>
            <person name="Ajami N.J."/>
            <person name="Petrosino J.F."/>
        </authorList>
    </citation>
    <scope>NUCLEOTIDE SEQUENCE [LARGE SCALE GENOMIC DNA]</scope>
    <source>
        <strain evidence="3">CCUG 47132</strain>
    </source>
</reference>
<gene>
    <name evidence="2" type="ORF">C5Q96_06430</name>
</gene>
<keyword evidence="3" id="KW-1185">Reference proteome</keyword>
<evidence type="ECO:0000313" key="3">
    <source>
        <dbReference type="Proteomes" id="UP000237883"/>
    </source>
</evidence>
<dbReference type="AlphaFoldDB" id="A0A2S0L5D2"/>
<sequence length="127" mass="14199">MKKKVILAVMIVIVLSFSVPTFATENIDLPYVENLGYEVVIPDADYSKLMPANYNSGWKKFLGGSWIHGVGNRYVWSKYDHKYKVHKTTVQGAGGRLSSSGWTVAGRRAEASWERAVFGNKAWATVK</sequence>
<dbReference type="NCBIfam" id="TIGR01653">
    <property type="entry name" value="lactococcin_972"/>
    <property type="match status" value="1"/>
</dbReference>
<accession>A0A2S0L5D2</accession>
<evidence type="ECO:0000313" key="2">
    <source>
        <dbReference type="EMBL" id="AVM48500.1"/>
    </source>
</evidence>
<dbReference type="KEGG" id="mdv:C5Q96_06430"/>
<dbReference type="Pfam" id="PF09683">
    <property type="entry name" value="Lactococcin_972"/>
    <property type="match status" value="1"/>
</dbReference>
<dbReference type="Proteomes" id="UP000237883">
    <property type="component" value="Chromosome"/>
</dbReference>
<name>A0A2S0L5D2_9FIRM</name>
<dbReference type="EMBL" id="CP027228">
    <property type="protein sequence ID" value="AVM48500.1"/>
    <property type="molecule type" value="Genomic_DNA"/>
</dbReference>
<keyword evidence="1" id="KW-0732">Signal</keyword>
<dbReference type="GeneID" id="78391897"/>
<evidence type="ECO:0000256" key="1">
    <source>
        <dbReference type="SAM" id="SignalP"/>
    </source>
</evidence>
<dbReference type="OrthoDB" id="2081684at2"/>
<feature type="signal peptide" evidence="1">
    <location>
        <begin position="1"/>
        <end position="23"/>
    </location>
</feature>